<reference evidence="2 3" key="1">
    <citation type="journal article" date="2015" name="Genome Announc.">
        <title>Expanding the biotechnology potential of lactobacilli through comparative genomics of 213 strains and associated genera.</title>
        <authorList>
            <person name="Sun Z."/>
            <person name="Harris H.M."/>
            <person name="McCann A."/>
            <person name="Guo C."/>
            <person name="Argimon S."/>
            <person name="Zhang W."/>
            <person name="Yang X."/>
            <person name="Jeffery I.B."/>
            <person name="Cooney J.C."/>
            <person name="Kagawa T.F."/>
            <person name="Liu W."/>
            <person name="Song Y."/>
            <person name="Salvetti E."/>
            <person name="Wrobel A."/>
            <person name="Rasinkangas P."/>
            <person name="Parkhill J."/>
            <person name="Rea M.C."/>
            <person name="O'Sullivan O."/>
            <person name="Ritari J."/>
            <person name="Douillard F.P."/>
            <person name="Paul Ross R."/>
            <person name="Yang R."/>
            <person name="Briner A.E."/>
            <person name="Felis G.E."/>
            <person name="de Vos W.M."/>
            <person name="Barrangou R."/>
            <person name="Klaenhammer T.R."/>
            <person name="Caufield P.W."/>
            <person name="Cui Y."/>
            <person name="Zhang H."/>
            <person name="O'Toole P.W."/>
        </authorList>
    </citation>
    <scope>NUCLEOTIDE SEQUENCE [LARGE SCALE GENOMIC DNA]</scope>
    <source>
        <strain evidence="2 3">DSM 16982</strain>
    </source>
</reference>
<feature type="domain" description="Glycosyltransferase 2-like" evidence="1">
    <location>
        <begin position="9"/>
        <end position="148"/>
    </location>
</feature>
<dbReference type="EMBL" id="AZFV01000019">
    <property type="protein sequence ID" value="KRM15814.1"/>
    <property type="molecule type" value="Genomic_DNA"/>
</dbReference>
<evidence type="ECO:0000313" key="3">
    <source>
        <dbReference type="Proteomes" id="UP000051302"/>
    </source>
</evidence>
<name>A0A0R1WL93_9LACO</name>
<accession>A0A0R1WL93</accession>
<sequence>MSKEQGRVSFIIIVKNQENTIQKCLNSIYESADEIVVVDTGSNDGTLEVLRINLINHSNLKLFDYEWEDNFSSVRNFALKKATSEWIFFIDSDEVLNEKRITLMKYLDNFENYSNSVISIYRTSKLDNGKTHEYEYRIFKNEGKFKFYGYVHEEIRYLNNKIPEKIKSNIRVSHFGYLESEMKKHRKLKRNTRLLLKNIEYEPKNQRWLYLLSRDGQNILGSKELVFKIISRLFDGNLDFSATDIKNLKESTYKADLIINLCLLYIDLRDLKHAKILTSMFTIDEIRNNPDLLYCQTIINIIELYVIKSKLLNNFIEDRNRILESEKVSKIDAMNHNLDDLMAYLLFDTKNYSLSKDYFELLKKYKYPTLFIDECKMALNM</sequence>
<dbReference type="Pfam" id="PF00535">
    <property type="entry name" value="Glycos_transf_2"/>
    <property type="match status" value="1"/>
</dbReference>
<dbReference type="InterPro" id="IPR029044">
    <property type="entry name" value="Nucleotide-diphossugar_trans"/>
</dbReference>
<organism evidence="2 3">
    <name type="scientific">Companilactobacillus nantensis DSM 16982</name>
    <dbReference type="NCBI Taxonomy" id="1423774"/>
    <lineage>
        <taxon>Bacteria</taxon>
        <taxon>Bacillati</taxon>
        <taxon>Bacillota</taxon>
        <taxon>Bacilli</taxon>
        <taxon>Lactobacillales</taxon>
        <taxon>Lactobacillaceae</taxon>
        <taxon>Companilactobacillus</taxon>
    </lineage>
</organism>
<dbReference type="Gene3D" id="3.90.550.10">
    <property type="entry name" value="Spore Coat Polysaccharide Biosynthesis Protein SpsA, Chain A"/>
    <property type="match status" value="1"/>
</dbReference>
<dbReference type="PATRIC" id="fig|1423774.3.peg.949"/>
<dbReference type="STRING" id="1423774.FD31_GL000912"/>
<dbReference type="AlphaFoldDB" id="A0A0R1WL93"/>
<keyword evidence="3" id="KW-1185">Reference proteome</keyword>
<dbReference type="RefSeq" id="WP_057892480.1">
    <property type="nucleotide sequence ID" value="NZ_AZFV01000019.1"/>
</dbReference>
<dbReference type="Proteomes" id="UP000051302">
    <property type="component" value="Unassembled WGS sequence"/>
</dbReference>
<proteinExistence type="predicted"/>
<dbReference type="SUPFAM" id="SSF53448">
    <property type="entry name" value="Nucleotide-diphospho-sugar transferases"/>
    <property type="match status" value="1"/>
</dbReference>
<dbReference type="PANTHER" id="PTHR43630:SF2">
    <property type="entry name" value="GLYCOSYLTRANSFERASE"/>
    <property type="match status" value="1"/>
</dbReference>
<dbReference type="InterPro" id="IPR001173">
    <property type="entry name" value="Glyco_trans_2-like"/>
</dbReference>
<evidence type="ECO:0000313" key="2">
    <source>
        <dbReference type="EMBL" id="KRM15814.1"/>
    </source>
</evidence>
<protein>
    <recommendedName>
        <fullName evidence="1">Glycosyltransferase 2-like domain-containing protein</fullName>
    </recommendedName>
</protein>
<dbReference type="CDD" id="cd02511">
    <property type="entry name" value="Beta4Glucosyltransferase"/>
    <property type="match status" value="1"/>
</dbReference>
<dbReference type="PANTHER" id="PTHR43630">
    <property type="entry name" value="POLY-BETA-1,6-N-ACETYL-D-GLUCOSAMINE SYNTHASE"/>
    <property type="match status" value="1"/>
</dbReference>
<comment type="caution">
    <text evidence="2">The sequence shown here is derived from an EMBL/GenBank/DDBJ whole genome shotgun (WGS) entry which is preliminary data.</text>
</comment>
<evidence type="ECO:0000259" key="1">
    <source>
        <dbReference type="Pfam" id="PF00535"/>
    </source>
</evidence>
<gene>
    <name evidence="2" type="ORF">FD31_GL000912</name>
</gene>